<keyword evidence="3" id="KW-0238">DNA-binding</keyword>
<dbReference type="InterPro" id="IPR036388">
    <property type="entry name" value="WH-like_DNA-bd_sf"/>
</dbReference>
<proteinExistence type="inferred from homology"/>
<reference evidence="6 7" key="1">
    <citation type="journal article" date="2013" name="Antonie Van Leeuwenhoek">
        <title>Echinimonas agarilytica gen. nov., sp. nov., a new gammaproteobacterium isolated from the sea urchin Strongylocentrotus intermedius.</title>
        <authorList>
            <person name="Nedashkovskaya O.I."/>
            <person name="Stenkova A.M."/>
            <person name="Zhukova N.V."/>
            <person name="Van Trappen S."/>
            <person name="Lee J.S."/>
            <person name="Kim S.B."/>
        </authorList>
    </citation>
    <scope>NUCLEOTIDE SEQUENCE [LARGE SCALE GENOMIC DNA]</scope>
    <source>
        <strain evidence="6 7">KMM 6351</strain>
    </source>
</reference>
<dbReference type="CDD" id="cd05466">
    <property type="entry name" value="PBP2_LTTR_substrate"/>
    <property type="match status" value="1"/>
</dbReference>
<keyword evidence="4" id="KW-0804">Transcription</keyword>
<evidence type="ECO:0000259" key="5">
    <source>
        <dbReference type="PROSITE" id="PS50931"/>
    </source>
</evidence>
<comment type="caution">
    <text evidence="6">The sequence shown here is derived from an EMBL/GenBank/DDBJ whole genome shotgun (WGS) entry which is preliminary data.</text>
</comment>
<dbReference type="InterPro" id="IPR005119">
    <property type="entry name" value="LysR_subst-bd"/>
</dbReference>
<dbReference type="PRINTS" id="PR00039">
    <property type="entry name" value="HTHLYSR"/>
</dbReference>
<dbReference type="PANTHER" id="PTHR30126">
    <property type="entry name" value="HTH-TYPE TRANSCRIPTIONAL REGULATOR"/>
    <property type="match status" value="1"/>
</dbReference>
<evidence type="ECO:0000256" key="1">
    <source>
        <dbReference type="ARBA" id="ARBA00009437"/>
    </source>
</evidence>
<dbReference type="GO" id="GO:0000976">
    <property type="term" value="F:transcription cis-regulatory region binding"/>
    <property type="evidence" value="ECO:0007669"/>
    <property type="project" value="TreeGrafter"/>
</dbReference>
<feature type="domain" description="HTH lysR-type" evidence="5">
    <location>
        <begin position="1"/>
        <end position="59"/>
    </location>
</feature>
<dbReference type="GO" id="GO:0003700">
    <property type="term" value="F:DNA-binding transcription factor activity"/>
    <property type="evidence" value="ECO:0007669"/>
    <property type="project" value="InterPro"/>
</dbReference>
<evidence type="ECO:0000256" key="4">
    <source>
        <dbReference type="ARBA" id="ARBA00023163"/>
    </source>
</evidence>
<dbReference type="Pfam" id="PF00126">
    <property type="entry name" value="HTH_1"/>
    <property type="match status" value="1"/>
</dbReference>
<gene>
    <name evidence="6" type="ORF">NAF29_12690</name>
</gene>
<dbReference type="Proteomes" id="UP001165393">
    <property type="component" value="Unassembled WGS sequence"/>
</dbReference>
<protein>
    <submittedName>
        <fullName evidence="6">LysR family transcriptional regulator</fullName>
    </submittedName>
</protein>
<evidence type="ECO:0000256" key="3">
    <source>
        <dbReference type="ARBA" id="ARBA00023125"/>
    </source>
</evidence>
<sequence>MLNNLWLQTFHTLVQTGHFTRTAEKLFMTQPGVTQHIQKLEQQIGCALILRQGRQFELTAAGEKIYEYAHAHRQIQKQLLEEIEVDDPHQGVCRFSCSGSLTLMLYPKFLTYQQQHKGLSIQVEAAPNKAIIDTLVERKIDMGIVTQDVYHPDIQSKAIGRQSLQLVLPAKWATQPVDVAALKQLGFIDHPDGQHYSEQVLQANFNDAFSHFSDLKINGYINQINQILVPVAMGLGFTVLPQSVVANFAQSHLLFIAPLKQPVEEPLYLIQRESRPLPSRFEWFQQCIEQSFSPA</sequence>
<comment type="similarity">
    <text evidence="1">Belongs to the LysR transcriptional regulatory family.</text>
</comment>
<dbReference type="Gene3D" id="3.40.190.10">
    <property type="entry name" value="Periplasmic binding protein-like II"/>
    <property type="match status" value="2"/>
</dbReference>
<dbReference type="RefSeq" id="WP_251261964.1">
    <property type="nucleotide sequence ID" value="NZ_JAMQGP010000006.1"/>
</dbReference>
<name>A0AA41W7A1_9GAMM</name>
<dbReference type="FunFam" id="1.10.10.10:FF:000001">
    <property type="entry name" value="LysR family transcriptional regulator"/>
    <property type="match status" value="1"/>
</dbReference>
<dbReference type="PANTHER" id="PTHR30126:SF99">
    <property type="entry name" value="TRANSCRIPTIONAL REGULATOR LYSR FAMILY"/>
    <property type="match status" value="1"/>
</dbReference>
<dbReference type="AlphaFoldDB" id="A0AA41W7A1"/>
<keyword evidence="7" id="KW-1185">Reference proteome</keyword>
<dbReference type="SUPFAM" id="SSF53850">
    <property type="entry name" value="Periplasmic binding protein-like II"/>
    <property type="match status" value="1"/>
</dbReference>
<accession>A0AA41W7A1</accession>
<evidence type="ECO:0000313" key="6">
    <source>
        <dbReference type="EMBL" id="MCM2680517.1"/>
    </source>
</evidence>
<dbReference type="Pfam" id="PF03466">
    <property type="entry name" value="LysR_substrate"/>
    <property type="match status" value="1"/>
</dbReference>
<dbReference type="PROSITE" id="PS50931">
    <property type="entry name" value="HTH_LYSR"/>
    <property type="match status" value="1"/>
</dbReference>
<dbReference type="SUPFAM" id="SSF46785">
    <property type="entry name" value="Winged helix' DNA-binding domain"/>
    <property type="match status" value="1"/>
</dbReference>
<organism evidence="6 7">
    <name type="scientific">Echinimonas agarilytica</name>
    <dbReference type="NCBI Taxonomy" id="1215918"/>
    <lineage>
        <taxon>Bacteria</taxon>
        <taxon>Pseudomonadati</taxon>
        <taxon>Pseudomonadota</taxon>
        <taxon>Gammaproteobacteria</taxon>
        <taxon>Alteromonadales</taxon>
        <taxon>Echinimonadaceae</taxon>
        <taxon>Echinimonas</taxon>
    </lineage>
</organism>
<dbReference type="InterPro" id="IPR036390">
    <property type="entry name" value="WH_DNA-bd_sf"/>
</dbReference>
<dbReference type="EMBL" id="JAMQGP010000006">
    <property type="protein sequence ID" value="MCM2680517.1"/>
    <property type="molecule type" value="Genomic_DNA"/>
</dbReference>
<dbReference type="Gene3D" id="1.10.10.10">
    <property type="entry name" value="Winged helix-like DNA-binding domain superfamily/Winged helix DNA-binding domain"/>
    <property type="match status" value="1"/>
</dbReference>
<evidence type="ECO:0000256" key="2">
    <source>
        <dbReference type="ARBA" id="ARBA00023015"/>
    </source>
</evidence>
<dbReference type="InterPro" id="IPR000847">
    <property type="entry name" value="LysR_HTH_N"/>
</dbReference>
<evidence type="ECO:0000313" key="7">
    <source>
        <dbReference type="Proteomes" id="UP001165393"/>
    </source>
</evidence>
<keyword evidence="2" id="KW-0805">Transcription regulation</keyword>